<evidence type="ECO:0000313" key="3">
    <source>
        <dbReference type="Proteomes" id="UP000606580"/>
    </source>
</evidence>
<sequence length="156" mass="17360">MNYTKIKTWIGGHNKIFIFWIILAFAIPISLSVVLGIPILKTLSLIVSTFALEYFAVPVGIGLGLDPVFVLIVVTSVALSAVLLMFKIFDTVGGKSRRVSNFLSKSRERCQKSKIIQKYGVYGLLPAVPFLGFYVCPAIAWIMGWRRDYALTSSHE</sequence>
<comment type="caution">
    <text evidence="2">The sequence shown here is derived from an EMBL/GenBank/DDBJ whole genome shotgun (WGS) entry which is preliminary data.</text>
</comment>
<feature type="transmembrane region" description="Helical" evidence="1">
    <location>
        <begin position="69"/>
        <end position="89"/>
    </location>
</feature>
<gene>
    <name evidence="2" type="ORF">GIS02_04195</name>
</gene>
<keyword evidence="1" id="KW-0812">Transmembrane</keyword>
<keyword evidence="1" id="KW-1133">Transmembrane helix</keyword>
<name>A0A848D9P9_9EURY</name>
<reference evidence="2" key="1">
    <citation type="journal article" date="2020" name="MBio">
        <title>'Candidatus Ethanoperedens,' a Thermophilic Genus of Archaea Mediating the Anaerobic Oxidation of Ethane.</title>
        <authorList>
            <person name="Hahn C.J."/>
            <person name="Laso-Perez R."/>
            <person name="Vulcano F."/>
            <person name="Vaziourakis K.M."/>
            <person name="Stokke R."/>
            <person name="Steen I.H."/>
            <person name="Teske A."/>
            <person name="Boetius A."/>
            <person name="Liebeke M."/>
            <person name="Amann R."/>
            <person name="Knittel K."/>
            <person name="Wegener G."/>
        </authorList>
    </citation>
    <scope>NUCLEOTIDE SEQUENCE</scope>
    <source>
        <strain evidence="2">GoM-Arc1-LC-WB58</strain>
    </source>
</reference>
<dbReference type="Pfam" id="PF06695">
    <property type="entry name" value="Sm_multidrug_ex"/>
    <property type="match status" value="1"/>
</dbReference>
<organism evidence="2 3">
    <name type="scientific">Candidatus Ethanoperedens thermophilum</name>
    <dbReference type="NCBI Taxonomy" id="2766897"/>
    <lineage>
        <taxon>Archaea</taxon>
        <taxon>Methanobacteriati</taxon>
        <taxon>Methanobacteriota</taxon>
        <taxon>Stenosarchaea group</taxon>
        <taxon>Methanomicrobia</taxon>
        <taxon>Methanosarcinales</taxon>
        <taxon>Methanosarcinales incertae sedis</taxon>
        <taxon>GOM Arc I cluster</taxon>
        <taxon>Candidatus Ethanoperedens</taxon>
    </lineage>
</organism>
<evidence type="ECO:0000256" key="1">
    <source>
        <dbReference type="SAM" id="Phobius"/>
    </source>
</evidence>
<feature type="transmembrane region" description="Helical" evidence="1">
    <location>
        <begin position="16"/>
        <end position="36"/>
    </location>
</feature>
<proteinExistence type="predicted"/>
<feature type="transmembrane region" description="Helical" evidence="1">
    <location>
        <begin position="119"/>
        <end position="143"/>
    </location>
</feature>
<dbReference type="InterPro" id="IPR009577">
    <property type="entry name" value="Sm_multidrug_ex"/>
</dbReference>
<protein>
    <submittedName>
        <fullName evidence="2">Uncharacterized protein</fullName>
    </submittedName>
</protein>
<dbReference type="AlphaFoldDB" id="A0A848D9P9"/>
<accession>A0A848D9P9</accession>
<evidence type="ECO:0000313" key="2">
    <source>
        <dbReference type="EMBL" id="NMG83388.1"/>
    </source>
</evidence>
<dbReference type="EMBL" id="WNEG01000079">
    <property type="protein sequence ID" value="NMG83388.1"/>
    <property type="molecule type" value="Genomic_DNA"/>
</dbReference>
<dbReference type="Proteomes" id="UP000606580">
    <property type="component" value="Unassembled WGS sequence"/>
</dbReference>
<keyword evidence="1" id="KW-0472">Membrane</keyword>